<accession>A0A8J6MBS5</accession>
<evidence type="ECO:0000313" key="1">
    <source>
        <dbReference type="EMBL" id="MBC5718230.1"/>
    </source>
</evidence>
<dbReference type="EMBL" id="JACOPN010000012">
    <property type="protein sequence ID" value="MBC5718230.1"/>
    <property type="molecule type" value="Genomic_DNA"/>
</dbReference>
<evidence type="ECO:0000313" key="2">
    <source>
        <dbReference type="Proteomes" id="UP000602260"/>
    </source>
</evidence>
<dbReference type="Proteomes" id="UP000602260">
    <property type="component" value="Unassembled WGS sequence"/>
</dbReference>
<proteinExistence type="predicted"/>
<sequence length="280" mass="29126">MPKKVQVTLTGNESKRLIAKAAVLHPEVRGRLDNGHKLLLAGGTTVSALAEELGFGPMRISGRIDAEGTRSAQTITQTPHNLLIQNGQAVNADKNIQAIVEGLSSDDLIVTGANAIDPSGRAALAFAALGGGSRGYALHSAYMQGIPMLVLSGLNKLIPDLGVAMAYSGRSGVKYSMGAAIGLYNIFGPVVTEIKSFELLFNVQAVVIAGSGIGSGEGSRTFILIGEDENIRQAWNAVLALKGCTLSGEADSLAVCYGGCDNCIRHVGCIYKGNDKNTVD</sequence>
<organism evidence="1 2">
    <name type="scientific">Flintibacter faecis</name>
    <dbReference type="NCBI Taxonomy" id="2763047"/>
    <lineage>
        <taxon>Bacteria</taxon>
        <taxon>Bacillati</taxon>
        <taxon>Bacillota</taxon>
        <taxon>Clostridia</taxon>
        <taxon>Eubacteriales</taxon>
        <taxon>Flintibacter</taxon>
    </lineage>
</organism>
<protein>
    <submittedName>
        <fullName evidence="1">Uncharacterized protein</fullName>
    </submittedName>
</protein>
<dbReference type="AlphaFoldDB" id="A0A8J6MBS5"/>
<keyword evidence="2" id="KW-1185">Reference proteome</keyword>
<name>A0A8J6MBS5_9FIRM</name>
<comment type="caution">
    <text evidence="1">The sequence shown here is derived from an EMBL/GenBank/DDBJ whole genome shotgun (WGS) entry which is preliminary data.</text>
</comment>
<dbReference type="RefSeq" id="WP_186879295.1">
    <property type="nucleotide sequence ID" value="NZ_JACOPN010000012.1"/>
</dbReference>
<gene>
    <name evidence="1" type="ORF">H8S55_13085</name>
</gene>
<reference evidence="1" key="1">
    <citation type="submission" date="2020-08" db="EMBL/GenBank/DDBJ databases">
        <title>Genome public.</title>
        <authorList>
            <person name="Liu C."/>
            <person name="Sun Q."/>
        </authorList>
    </citation>
    <scope>NUCLEOTIDE SEQUENCE</scope>
    <source>
        <strain evidence="1">BX5</strain>
    </source>
</reference>